<comment type="similarity">
    <text evidence="1">Belongs to the acyl-ACP thioesterase family.</text>
</comment>
<feature type="domain" description="Acyl-ACP thioesterase-like C-terminal" evidence="9">
    <location>
        <begin position="151"/>
        <end position="205"/>
    </location>
</feature>
<evidence type="ECO:0000256" key="3">
    <source>
        <dbReference type="ARBA" id="ARBA00022801"/>
    </source>
</evidence>
<dbReference type="InterPro" id="IPR045023">
    <property type="entry name" value="FATA/B"/>
</dbReference>
<name>A0A6N2V5C1_9FIRM</name>
<keyword evidence="3" id="KW-0378">Hydrolase</keyword>
<organism evidence="10">
    <name type="scientific">[Clostridium] nexile</name>
    <dbReference type="NCBI Taxonomy" id="29361"/>
    <lineage>
        <taxon>Bacteria</taxon>
        <taxon>Bacillati</taxon>
        <taxon>Bacillota</taxon>
        <taxon>Clostridia</taxon>
        <taxon>Lachnospirales</taxon>
        <taxon>Lachnospiraceae</taxon>
        <taxon>Tyzzerella</taxon>
    </lineage>
</organism>
<keyword evidence="4" id="KW-0276">Fatty acid metabolism</keyword>
<dbReference type="InterPro" id="IPR029069">
    <property type="entry name" value="HotDog_dom_sf"/>
</dbReference>
<dbReference type="CDD" id="cd00586">
    <property type="entry name" value="4HBT"/>
    <property type="match status" value="1"/>
</dbReference>
<dbReference type="Pfam" id="PF01643">
    <property type="entry name" value="Acyl-ACP_TE"/>
    <property type="match status" value="1"/>
</dbReference>
<dbReference type="PANTHER" id="PTHR31727:SF6">
    <property type="entry name" value="OLEOYL-ACYL CARRIER PROTEIN THIOESTERASE 1, CHLOROPLASTIC"/>
    <property type="match status" value="1"/>
</dbReference>
<dbReference type="EMBL" id="CACRTG010000021">
    <property type="protein sequence ID" value="VYT24162.1"/>
    <property type="molecule type" value="Genomic_DNA"/>
</dbReference>
<dbReference type="GO" id="GO:0000036">
    <property type="term" value="F:acyl carrier activity"/>
    <property type="evidence" value="ECO:0007669"/>
    <property type="project" value="TreeGrafter"/>
</dbReference>
<sequence>MYKLEGQIRFSECDTSKRITIPGIINYFQDCSSAQSEQIGHGIDYLKEKKKAWILSSWQIIVERYPELGEEIEVGTWATDFKGLYATRNFSMKTKSGEMLAYANSIWVFMDLAAGRPTKPGKEEVEAYGMEPALEMEYAPRKIKLPEKAILVDTFTVRKYHIDTNNHVNNCQYVQMAMEVLREDMRIRQVRVEYKKSAVYGDVILPKIAEETSRTVVELCDMEERPYAVVEFVGEKK</sequence>
<keyword evidence="5" id="KW-0809">Transit peptide</keyword>
<accession>A0A6N2V5C1</accession>
<dbReference type="InterPro" id="IPR002864">
    <property type="entry name" value="Acyl-ACP_thioesterase_NHD"/>
</dbReference>
<keyword evidence="6" id="KW-0443">Lipid metabolism</keyword>
<dbReference type="InterPro" id="IPR049427">
    <property type="entry name" value="Acyl-ACP_TE_C"/>
</dbReference>
<dbReference type="PANTHER" id="PTHR31727">
    <property type="entry name" value="OLEOYL-ACYL CARRIER PROTEIN THIOESTERASE 1, CHLOROPLASTIC"/>
    <property type="match status" value="1"/>
</dbReference>
<evidence type="ECO:0000313" key="10">
    <source>
        <dbReference type="EMBL" id="VYT24162.1"/>
    </source>
</evidence>
<evidence type="ECO:0000256" key="6">
    <source>
        <dbReference type="ARBA" id="ARBA00023098"/>
    </source>
</evidence>
<protein>
    <submittedName>
        <fullName evidence="10">Acyl-ACP thioesterase</fullName>
    </submittedName>
</protein>
<proteinExistence type="inferred from homology"/>
<dbReference type="Pfam" id="PF20791">
    <property type="entry name" value="Acyl-ACP_TE_C"/>
    <property type="match status" value="1"/>
</dbReference>
<gene>
    <name evidence="10" type="ORF">CNLFYP112_02436</name>
</gene>
<dbReference type="AlphaFoldDB" id="A0A6N2V5C1"/>
<dbReference type="Gene3D" id="3.10.129.10">
    <property type="entry name" value="Hotdog Thioesterase"/>
    <property type="match status" value="1"/>
</dbReference>
<dbReference type="SUPFAM" id="SSF54637">
    <property type="entry name" value="Thioesterase/thiol ester dehydrase-isomerase"/>
    <property type="match status" value="2"/>
</dbReference>
<evidence type="ECO:0000256" key="5">
    <source>
        <dbReference type="ARBA" id="ARBA00022946"/>
    </source>
</evidence>
<keyword evidence="2" id="KW-0444">Lipid biosynthesis</keyword>
<feature type="domain" description="Acyl-ACP thioesterase N-terminal hotdog" evidence="8">
    <location>
        <begin position="2"/>
        <end position="123"/>
    </location>
</feature>
<reference evidence="10" key="1">
    <citation type="submission" date="2019-11" db="EMBL/GenBank/DDBJ databases">
        <authorList>
            <person name="Feng L."/>
        </authorList>
    </citation>
    <scope>NUCLEOTIDE SEQUENCE</scope>
    <source>
        <strain evidence="10">CnexileLFYP112</strain>
    </source>
</reference>
<keyword evidence="7" id="KW-0275">Fatty acid biosynthesis</keyword>
<evidence type="ECO:0000259" key="9">
    <source>
        <dbReference type="Pfam" id="PF20791"/>
    </source>
</evidence>
<evidence type="ECO:0000256" key="7">
    <source>
        <dbReference type="ARBA" id="ARBA00023160"/>
    </source>
</evidence>
<evidence type="ECO:0000256" key="2">
    <source>
        <dbReference type="ARBA" id="ARBA00022516"/>
    </source>
</evidence>
<evidence type="ECO:0000256" key="4">
    <source>
        <dbReference type="ARBA" id="ARBA00022832"/>
    </source>
</evidence>
<evidence type="ECO:0000256" key="1">
    <source>
        <dbReference type="ARBA" id="ARBA00006500"/>
    </source>
</evidence>
<evidence type="ECO:0000259" key="8">
    <source>
        <dbReference type="Pfam" id="PF01643"/>
    </source>
</evidence>
<dbReference type="GO" id="GO:0016297">
    <property type="term" value="F:fatty acyl-[ACP] hydrolase activity"/>
    <property type="evidence" value="ECO:0007669"/>
    <property type="project" value="InterPro"/>
</dbReference>